<dbReference type="PANTHER" id="PTHR42978:SF3">
    <property type="entry name" value="BLR3078 PROTEIN"/>
    <property type="match status" value="1"/>
</dbReference>
<dbReference type="InterPro" id="IPR001279">
    <property type="entry name" value="Metallo-B-lactamas"/>
</dbReference>
<keyword evidence="2" id="KW-0479">Metal-binding</keyword>
<evidence type="ECO:0000313" key="6">
    <source>
        <dbReference type="EMBL" id="ARP80634.1"/>
    </source>
</evidence>
<name>A0A1W6YI15_9BORD</name>
<feature type="domain" description="Metallo-beta-lactamase" evidence="5">
    <location>
        <begin position="33"/>
        <end position="256"/>
    </location>
</feature>
<dbReference type="SUPFAM" id="SSF56281">
    <property type="entry name" value="Metallo-hydrolase/oxidoreductase"/>
    <property type="match status" value="1"/>
</dbReference>
<proteinExistence type="inferred from homology"/>
<gene>
    <name evidence="6" type="ORF">CAL12_07145</name>
</gene>
<organism evidence="6 7">
    <name type="scientific">Bordetella genomosp. 8</name>
    <dbReference type="NCBI Taxonomy" id="1416806"/>
    <lineage>
        <taxon>Bacteria</taxon>
        <taxon>Pseudomonadati</taxon>
        <taxon>Pseudomonadota</taxon>
        <taxon>Betaproteobacteria</taxon>
        <taxon>Burkholderiales</taxon>
        <taxon>Alcaligenaceae</taxon>
        <taxon>Bordetella</taxon>
    </lineage>
</organism>
<keyword evidence="4" id="KW-0862">Zinc</keyword>
<dbReference type="Pfam" id="PF00753">
    <property type="entry name" value="Lactamase_B"/>
    <property type="match status" value="1"/>
</dbReference>
<dbReference type="GO" id="GO:0016787">
    <property type="term" value="F:hydrolase activity"/>
    <property type="evidence" value="ECO:0007669"/>
    <property type="project" value="UniProtKB-KW"/>
</dbReference>
<dbReference type="AlphaFoldDB" id="A0A1W6YI15"/>
<dbReference type="Gene3D" id="3.60.15.10">
    <property type="entry name" value="Ribonuclease Z/Hydroxyacylglutathione hydrolase-like"/>
    <property type="match status" value="1"/>
</dbReference>
<dbReference type="CDD" id="cd07742">
    <property type="entry name" value="metallo-hydrolase-like_MBL-fold"/>
    <property type="match status" value="1"/>
</dbReference>
<dbReference type="KEGG" id="bgv:CAL12_07145"/>
<dbReference type="PANTHER" id="PTHR42978">
    <property type="entry name" value="QUORUM-QUENCHING LACTONASE YTNP-RELATED-RELATED"/>
    <property type="match status" value="1"/>
</dbReference>
<dbReference type="GO" id="GO:0046872">
    <property type="term" value="F:metal ion binding"/>
    <property type="evidence" value="ECO:0007669"/>
    <property type="project" value="UniProtKB-KW"/>
</dbReference>
<dbReference type="OrthoDB" id="5443440at2"/>
<evidence type="ECO:0000259" key="5">
    <source>
        <dbReference type="SMART" id="SM00849"/>
    </source>
</evidence>
<keyword evidence="7" id="KW-1185">Reference proteome</keyword>
<keyword evidence="3 6" id="KW-0378">Hydrolase</keyword>
<dbReference type="RefSeq" id="WP_086063857.1">
    <property type="nucleotide sequence ID" value="NZ_CP021108.1"/>
</dbReference>
<evidence type="ECO:0000256" key="4">
    <source>
        <dbReference type="ARBA" id="ARBA00022833"/>
    </source>
</evidence>
<protein>
    <submittedName>
        <fullName evidence="6">MBL fold metallo-hydrolase</fullName>
    </submittedName>
</protein>
<dbReference type="SMART" id="SM00849">
    <property type="entry name" value="Lactamase_B"/>
    <property type="match status" value="1"/>
</dbReference>
<comment type="similarity">
    <text evidence="1">Belongs to the metallo-beta-lactamase superfamily.</text>
</comment>
<evidence type="ECO:0000256" key="3">
    <source>
        <dbReference type="ARBA" id="ARBA00022801"/>
    </source>
</evidence>
<reference evidence="6 7" key="1">
    <citation type="submission" date="2017-05" db="EMBL/GenBank/DDBJ databases">
        <title>Complete and WGS of Bordetella genogroups.</title>
        <authorList>
            <person name="Spilker T."/>
            <person name="LiPuma J."/>
        </authorList>
    </citation>
    <scope>NUCLEOTIDE SEQUENCE [LARGE SCALE GENOMIC DNA]</scope>
    <source>
        <strain evidence="6 7">AU19157</strain>
    </source>
</reference>
<sequence>MRIHHLNCISSCPLGGHLMDGRSDCLLCRGTLCCHCILVETARDGLVLIDTGFGLRDVHAPRTRLSAFFLALLKPDFKESMTAVRQIERLGYQARDVRHIALTHLDFDHAGGLDDFPEATVHLSRPEREAASRQSTWLDRQRYRPRQWSSRRRWKEYPATGDTWFGFSGTRGIEGVREDIALVPLHGHTLGHAGVAVRRDEGWLLQAGDAYFYHQELDPDRPRCTPGLRFYQWMMEKDRKARLGNQARLRALRQGHENEVTICCSHDPHEFDAMRAQRLPSAPQAAHP</sequence>
<dbReference type="Proteomes" id="UP000194151">
    <property type="component" value="Chromosome"/>
</dbReference>
<evidence type="ECO:0000313" key="7">
    <source>
        <dbReference type="Proteomes" id="UP000194151"/>
    </source>
</evidence>
<dbReference type="STRING" id="1416806.CAL12_07145"/>
<dbReference type="InterPro" id="IPR051013">
    <property type="entry name" value="MBL_superfamily_lactonases"/>
</dbReference>
<evidence type="ECO:0000256" key="2">
    <source>
        <dbReference type="ARBA" id="ARBA00022723"/>
    </source>
</evidence>
<accession>A0A1W6YI15</accession>
<dbReference type="InterPro" id="IPR036866">
    <property type="entry name" value="RibonucZ/Hydroxyglut_hydro"/>
</dbReference>
<dbReference type="EMBL" id="CP021108">
    <property type="protein sequence ID" value="ARP80634.1"/>
    <property type="molecule type" value="Genomic_DNA"/>
</dbReference>
<evidence type="ECO:0000256" key="1">
    <source>
        <dbReference type="ARBA" id="ARBA00007749"/>
    </source>
</evidence>